<accession>X6MCX2</accession>
<evidence type="ECO:0000313" key="3">
    <source>
        <dbReference type="Proteomes" id="UP000023152"/>
    </source>
</evidence>
<reference evidence="2 3" key="1">
    <citation type="journal article" date="2013" name="Curr. Biol.">
        <title>The Genome of the Foraminiferan Reticulomyxa filosa.</title>
        <authorList>
            <person name="Glockner G."/>
            <person name="Hulsmann N."/>
            <person name="Schleicher M."/>
            <person name="Noegel A.A."/>
            <person name="Eichinger L."/>
            <person name="Gallinger C."/>
            <person name="Pawlowski J."/>
            <person name="Sierra R."/>
            <person name="Euteneuer U."/>
            <person name="Pillet L."/>
            <person name="Moustafa A."/>
            <person name="Platzer M."/>
            <person name="Groth M."/>
            <person name="Szafranski K."/>
            <person name="Schliwa M."/>
        </authorList>
    </citation>
    <scope>NUCLEOTIDE SEQUENCE [LARGE SCALE GENOMIC DNA]</scope>
</reference>
<keyword evidence="3" id="KW-1185">Reference proteome</keyword>
<organism evidence="2 3">
    <name type="scientific">Reticulomyxa filosa</name>
    <dbReference type="NCBI Taxonomy" id="46433"/>
    <lineage>
        <taxon>Eukaryota</taxon>
        <taxon>Sar</taxon>
        <taxon>Rhizaria</taxon>
        <taxon>Retaria</taxon>
        <taxon>Foraminifera</taxon>
        <taxon>Monothalamids</taxon>
        <taxon>Reticulomyxidae</taxon>
        <taxon>Reticulomyxa</taxon>
    </lineage>
</organism>
<feature type="region of interest" description="Disordered" evidence="1">
    <location>
        <begin position="91"/>
        <end position="111"/>
    </location>
</feature>
<feature type="compositionally biased region" description="Basic and acidic residues" evidence="1">
    <location>
        <begin position="91"/>
        <end position="101"/>
    </location>
</feature>
<protein>
    <submittedName>
        <fullName evidence="2">Uncharacterized protein</fullName>
    </submittedName>
</protein>
<dbReference type="EMBL" id="ASPP01022396">
    <property type="protein sequence ID" value="ETO11506.1"/>
    <property type="molecule type" value="Genomic_DNA"/>
</dbReference>
<sequence length="111" mass="13423">IQQQRVYVEKKYFDVRKDITKFVPVDKVTEKILEEPLKSKRTTDKQKSKNKSPLFMANTNFLDNKWIKLQKHKDDKVHFAKLRYSKCTDIHDKQKEEENPKKCQNLLKRKS</sequence>
<evidence type="ECO:0000256" key="1">
    <source>
        <dbReference type="SAM" id="MobiDB-lite"/>
    </source>
</evidence>
<name>X6MCX2_RETFI</name>
<proteinExistence type="predicted"/>
<evidence type="ECO:0000313" key="2">
    <source>
        <dbReference type="EMBL" id="ETO11506.1"/>
    </source>
</evidence>
<comment type="caution">
    <text evidence="2">The sequence shown here is derived from an EMBL/GenBank/DDBJ whole genome shotgun (WGS) entry which is preliminary data.</text>
</comment>
<dbReference type="AlphaFoldDB" id="X6MCX2"/>
<feature type="non-terminal residue" evidence="2">
    <location>
        <position position="1"/>
    </location>
</feature>
<dbReference type="Proteomes" id="UP000023152">
    <property type="component" value="Unassembled WGS sequence"/>
</dbReference>
<gene>
    <name evidence="2" type="ORF">RFI_25871</name>
</gene>